<keyword evidence="3" id="KW-1185">Reference proteome</keyword>
<evidence type="ECO:0000313" key="3">
    <source>
        <dbReference type="Proteomes" id="UP001601992"/>
    </source>
</evidence>
<comment type="caution">
    <text evidence="2">The sequence shown here is derived from an EMBL/GenBank/DDBJ whole genome shotgun (WGS) entry which is preliminary data.</text>
</comment>
<reference evidence="2 3" key="1">
    <citation type="submission" date="2024-10" db="EMBL/GenBank/DDBJ databases">
        <title>The Natural Products Discovery Center: Release of the First 8490 Sequenced Strains for Exploring Actinobacteria Biosynthetic Diversity.</title>
        <authorList>
            <person name="Kalkreuter E."/>
            <person name="Kautsar S.A."/>
            <person name="Yang D."/>
            <person name="Bader C.D."/>
            <person name="Teijaro C.N."/>
            <person name="Fluegel L."/>
            <person name="Davis C.M."/>
            <person name="Simpson J.R."/>
            <person name="Lauterbach L."/>
            <person name="Steele A.D."/>
            <person name="Gui C."/>
            <person name="Meng S."/>
            <person name="Li G."/>
            <person name="Viehrig K."/>
            <person name="Ye F."/>
            <person name="Su P."/>
            <person name="Kiefer A.F."/>
            <person name="Nichols A."/>
            <person name="Cepeda A.J."/>
            <person name="Yan W."/>
            <person name="Fan B."/>
            <person name="Jiang Y."/>
            <person name="Adhikari A."/>
            <person name="Zheng C.-J."/>
            <person name="Schuster L."/>
            <person name="Cowan T.M."/>
            <person name="Smanski M.J."/>
            <person name="Chevrette M.G."/>
            <person name="De Carvalho L.P.S."/>
            <person name="Shen B."/>
        </authorList>
    </citation>
    <scope>NUCLEOTIDE SEQUENCE [LARGE SCALE GENOMIC DNA]</scope>
    <source>
        <strain evidence="2 3">NPDC002593</strain>
    </source>
</reference>
<name>A0ABW6RX52_9NOCA</name>
<dbReference type="Proteomes" id="UP001601992">
    <property type="component" value="Unassembled WGS sequence"/>
</dbReference>
<evidence type="ECO:0000313" key="2">
    <source>
        <dbReference type="EMBL" id="MFF3568602.1"/>
    </source>
</evidence>
<protein>
    <submittedName>
        <fullName evidence="2">Uncharacterized protein</fullName>
    </submittedName>
</protein>
<organism evidence="2 3">
    <name type="scientific">Nocardia jiangxiensis</name>
    <dbReference type="NCBI Taxonomy" id="282685"/>
    <lineage>
        <taxon>Bacteria</taxon>
        <taxon>Bacillati</taxon>
        <taxon>Actinomycetota</taxon>
        <taxon>Actinomycetes</taxon>
        <taxon>Mycobacteriales</taxon>
        <taxon>Nocardiaceae</taxon>
        <taxon>Nocardia</taxon>
    </lineage>
</organism>
<proteinExistence type="predicted"/>
<dbReference type="EMBL" id="JBIAQY010000003">
    <property type="protein sequence ID" value="MFF3568602.1"/>
    <property type="molecule type" value="Genomic_DNA"/>
</dbReference>
<accession>A0ABW6RX52</accession>
<sequence>MIPDTYNGVAPFRNDIAHMLEIQSIDGEPPNRVIRIVRYADYTTSEYWHRQNKRVVEITESELRAWTDDLPDRNQWRKPQSRDIIQGNRDT</sequence>
<evidence type="ECO:0000256" key="1">
    <source>
        <dbReference type="SAM" id="MobiDB-lite"/>
    </source>
</evidence>
<gene>
    <name evidence="2" type="ORF">ACFYXQ_12585</name>
</gene>
<feature type="region of interest" description="Disordered" evidence="1">
    <location>
        <begin position="71"/>
        <end position="91"/>
    </location>
</feature>
<dbReference type="RefSeq" id="WP_040829493.1">
    <property type="nucleotide sequence ID" value="NZ_JBIAQY010000003.1"/>
</dbReference>